<name>A0A6M3LGW4_9ZZZZ</name>
<protein>
    <submittedName>
        <fullName evidence="1">Uncharacterized protein</fullName>
    </submittedName>
</protein>
<evidence type="ECO:0000313" key="1">
    <source>
        <dbReference type="EMBL" id="QJA93663.1"/>
    </source>
</evidence>
<organism evidence="1">
    <name type="scientific">viral metagenome</name>
    <dbReference type="NCBI Taxonomy" id="1070528"/>
    <lineage>
        <taxon>unclassified sequences</taxon>
        <taxon>metagenomes</taxon>
        <taxon>organismal metagenomes</taxon>
    </lineage>
</organism>
<reference evidence="1" key="1">
    <citation type="submission" date="2020-03" db="EMBL/GenBank/DDBJ databases">
        <title>The deep terrestrial virosphere.</title>
        <authorList>
            <person name="Holmfeldt K."/>
            <person name="Nilsson E."/>
            <person name="Simone D."/>
            <person name="Lopez-Fernandez M."/>
            <person name="Wu X."/>
            <person name="de Brujin I."/>
            <person name="Lundin D."/>
            <person name="Andersson A."/>
            <person name="Bertilsson S."/>
            <person name="Dopson M."/>
        </authorList>
    </citation>
    <scope>NUCLEOTIDE SEQUENCE</scope>
    <source>
        <strain evidence="1">MM415B04154</strain>
    </source>
</reference>
<accession>A0A6M3LGW4</accession>
<gene>
    <name evidence="1" type="ORF">MM415B04154_0004</name>
</gene>
<dbReference type="AlphaFoldDB" id="A0A6M3LGW4"/>
<sequence>MTLSRRKDWDQDCPTGEIIEFYSCLCCPDSCNYTWDENYGISGQPICDYDEKDKKELNEFPYIPNWCPRLETSWICITSISQEDFLYKNQLWKNLSEEGKMVLKTLFRLPEEFITSNKVIIKAMISGILREKRQESATPILTTNRVFHELKTFVFNLLGNW</sequence>
<proteinExistence type="predicted"/>
<dbReference type="EMBL" id="MT143167">
    <property type="protein sequence ID" value="QJA93663.1"/>
    <property type="molecule type" value="Genomic_DNA"/>
</dbReference>